<sequence>MPTPNNTEMPREWFTAFPEIAEEAAEQGGYAGAMPRAVVTLLSVVVLLLLGTAAPARAHGADAKPEATDYRTAITAVTPSTDDVTVRVIENGARLELRSNTDRDVEVRGYSGEPYLRISADGLWTNTRSPATWINATADGKSPVPASARVDTAAAPEWQKVSSERVVRWHDHRSHWMSTSPPPAVTADPSSSHRIASWAVALVVAGGPTTVSGTLDYEPPPTPTLWWAAVALAAAALFAVTYFWGRRPAARRLVAGALAVAALAELADAVGRTIVAGSTGFGVVTGVLTGQGVGLLVSLAALAAAVVTVRGAEAGPFALAFAGVCLALLGGLPDYETFAHAVPAVPWSGPVARLLTVALLGFSLGAALSGWWWLLQARRAAQSSPAAAGEPADVPGAH</sequence>
<feature type="transmembrane region" description="Helical" evidence="1">
    <location>
        <begin position="195"/>
        <end position="213"/>
    </location>
</feature>
<feature type="transmembrane region" description="Helical" evidence="1">
    <location>
        <begin position="352"/>
        <end position="374"/>
    </location>
</feature>
<accession>A0ABP3EAU4</accession>
<protein>
    <submittedName>
        <fullName evidence="2">Uncharacterized protein</fullName>
    </submittedName>
</protein>
<comment type="caution">
    <text evidence="2">The sequence shown here is derived from an EMBL/GenBank/DDBJ whole genome shotgun (WGS) entry which is preliminary data.</text>
</comment>
<reference evidence="3" key="1">
    <citation type="journal article" date="2019" name="Int. J. Syst. Evol. Microbiol.">
        <title>The Global Catalogue of Microorganisms (GCM) 10K type strain sequencing project: providing services to taxonomists for standard genome sequencing and annotation.</title>
        <authorList>
            <consortium name="The Broad Institute Genomics Platform"/>
            <consortium name="The Broad Institute Genome Sequencing Center for Infectious Disease"/>
            <person name="Wu L."/>
            <person name="Ma J."/>
        </authorList>
    </citation>
    <scope>NUCLEOTIDE SEQUENCE [LARGE SCALE GENOMIC DNA]</scope>
    <source>
        <strain evidence="3">JCM 10425</strain>
    </source>
</reference>
<keyword evidence="3" id="KW-1185">Reference proteome</keyword>
<feature type="transmembrane region" description="Helical" evidence="1">
    <location>
        <begin position="37"/>
        <end position="56"/>
    </location>
</feature>
<feature type="transmembrane region" description="Helical" evidence="1">
    <location>
        <begin position="225"/>
        <end position="244"/>
    </location>
</feature>
<dbReference type="Proteomes" id="UP001500967">
    <property type="component" value="Unassembled WGS sequence"/>
</dbReference>
<keyword evidence="1" id="KW-0472">Membrane</keyword>
<dbReference type="EMBL" id="BAAAGX010000017">
    <property type="protein sequence ID" value="GAA0254941.1"/>
    <property type="molecule type" value="Genomic_DNA"/>
</dbReference>
<evidence type="ECO:0000313" key="2">
    <source>
        <dbReference type="EMBL" id="GAA0254941.1"/>
    </source>
</evidence>
<keyword evidence="1" id="KW-0812">Transmembrane</keyword>
<keyword evidence="1" id="KW-1133">Transmembrane helix</keyword>
<organism evidence="2 3">
    <name type="scientific">Cryptosporangium japonicum</name>
    <dbReference type="NCBI Taxonomy" id="80872"/>
    <lineage>
        <taxon>Bacteria</taxon>
        <taxon>Bacillati</taxon>
        <taxon>Actinomycetota</taxon>
        <taxon>Actinomycetes</taxon>
        <taxon>Cryptosporangiales</taxon>
        <taxon>Cryptosporangiaceae</taxon>
        <taxon>Cryptosporangium</taxon>
    </lineage>
</organism>
<evidence type="ECO:0000256" key="1">
    <source>
        <dbReference type="SAM" id="Phobius"/>
    </source>
</evidence>
<name>A0ABP3EAU4_9ACTN</name>
<feature type="transmembrane region" description="Helical" evidence="1">
    <location>
        <begin position="281"/>
        <end position="307"/>
    </location>
</feature>
<proteinExistence type="predicted"/>
<gene>
    <name evidence="2" type="ORF">GCM10009539_45180</name>
</gene>
<feature type="transmembrane region" description="Helical" evidence="1">
    <location>
        <begin position="314"/>
        <end position="332"/>
    </location>
</feature>
<feature type="transmembrane region" description="Helical" evidence="1">
    <location>
        <begin position="253"/>
        <end position="275"/>
    </location>
</feature>
<evidence type="ECO:0000313" key="3">
    <source>
        <dbReference type="Proteomes" id="UP001500967"/>
    </source>
</evidence>